<reference evidence="2 3" key="1">
    <citation type="submission" date="2020-12" db="EMBL/GenBank/DDBJ databases">
        <title>Bacterial novel species Adhaeribacter sp. BT258 isolated from soil.</title>
        <authorList>
            <person name="Jung H.-Y."/>
        </authorList>
    </citation>
    <scope>NUCLEOTIDE SEQUENCE [LARGE SCALE GENOMIC DNA]</scope>
    <source>
        <strain evidence="2 3">BT258</strain>
    </source>
</reference>
<comment type="caution">
    <text evidence="2">The sequence shown here is derived from an EMBL/GenBank/DDBJ whole genome shotgun (WGS) entry which is preliminary data.</text>
</comment>
<evidence type="ECO:0000259" key="1">
    <source>
        <dbReference type="PROSITE" id="PS50093"/>
    </source>
</evidence>
<dbReference type="InterPro" id="IPR022409">
    <property type="entry name" value="PKD/Chitinase_dom"/>
</dbReference>
<evidence type="ECO:0000313" key="2">
    <source>
        <dbReference type="EMBL" id="MBK0403051.1"/>
    </source>
</evidence>
<dbReference type="Pfam" id="PF20009">
    <property type="entry name" value="GEVED"/>
    <property type="match status" value="5"/>
</dbReference>
<gene>
    <name evidence="2" type="ORF">I5M27_08630</name>
</gene>
<proteinExistence type="predicted"/>
<dbReference type="PANTHER" id="PTHR36842">
    <property type="entry name" value="PROTEIN TOLB HOMOLOG"/>
    <property type="match status" value="1"/>
</dbReference>
<keyword evidence="3" id="KW-1185">Reference proteome</keyword>
<dbReference type="InterPro" id="IPR013783">
    <property type="entry name" value="Ig-like_fold"/>
</dbReference>
<dbReference type="RefSeq" id="WP_200505792.1">
    <property type="nucleotide sequence ID" value="NZ_JAEHFX010000003.1"/>
</dbReference>
<dbReference type="Pfam" id="PF18911">
    <property type="entry name" value="PKD_4"/>
    <property type="match status" value="4"/>
</dbReference>
<organism evidence="2 3">
    <name type="scientific">Adhaeribacter terrigena</name>
    <dbReference type="NCBI Taxonomy" id="2793070"/>
    <lineage>
        <taxon>Bacteria</taxon>
        <taxon>Pseudomonadati</taxon>
        <taxon>Bacteroidota</taxon>
        <taxon>Cytophagia</taxon>
        <taxon>Cytophagales</taxon>
        <taxon>Hymenobacteraceae</taxon>
        <taxon>Adhaeribacter</taxon>
    </lineage>
</organism>
<dbReference type="CDD" id="cd00146">
    <property type="entry name" value="PKD"/>
    <property type="match status" value="4"/>
</dbReference>
<feature type="domain" description="PKD" evidence="1">
    <location>
        <begin position="878"/>
        <end position="949"/>
    </location>
</feature>
<dbReference type="InterPro" id="IPR000601">
    <property type="entry name" value="PKD_dom"/>
</dbReference>
<dbReference type="SUPFAM" id="SSF49299">
    <property type="entry name" value="PKD domain"/>
    <property type="match status" value="4"/>
</dbReference>
<name>A0ABS1C0X0_9BACT</name>
<protein>
    <submittedName>
        <fullName evidence="2">PKD domain-containing protein</fullName>
    </submittedName>
</protein>
<feature type="domain" description="PKD" evidence="1">
    <location>
        <begin position="184"/>
        <end position="260"/>
    </location>
</feature>
<dbReference type="InterPro" id="IPR035986">
    <property type="entry name" value="PKD_dom_sf"/>
</dbReference>
<dbReference type="Gene3D" id="2.60.40.10">
    <property type="entry name" value="Immunoglobulins"/>
    <property type="match status" value="4"/>
</dbReference>
<dbReference type="InterPro" id="IPR026444">
    <property type="entry name" value="Secre_tail"/>
</dbReference>
<dbReference type="SMART" id="SM00089">
    <property type="entry name" value="PKD"/>
    <property type="match status" value="4"/>
</dbReference>
<dbReference type="EMBL" id="JAEHFX010000003">
    <property type="protein sequence ID" value="MBK0403051.1"/>
    <property type="molecule type" value="Genomic_DNA"/>
</dbReference>
<dbReference type="Proteomes" id="UP000644147">
    <property type="component" value="Unassembled WGS sequence"/>
</dbReference>
<sequence length="1208" mass="130779">MIRFLVGLFILLAYYPFYSKAQCPVANSCTPGNAPASSFPFGMGIYNVTIGSGTTGISYPTTGGAPAGYQDYSCTQKATILEGVSTTISVTTNPNLNENVKVWLDMNNNGIFDNTTELIFSSVNAKVHIGSFTIPVSASVIKNTLLRLRVSADNFSSLLPTPCSTPQYSQVEDYGITVLPNTNKPAVAFSVNNPVTCSPTVQFQNQTQNGATSYFWYFGDGSTSSLANPIHTYATTGTYTIKLKVCNANGCDSLTRNNYINYHTNVPVAASCSPITTNYCCGYGITNFNFGNGLMTNASADGSVGYENFSCTKSVTVQESNTYSVSITNGSNNSQDSWIYIDYNNDGSFSTNELVFTKLGTVNPSGFIVIQNNGLKNIPLRMRVITDSQGSPNGPCANRTNGQVEDYTIIILPNTNKPITIFSTNFNTLCDTLVQFTDQSQNAPTSWQWEFGDGSIINTQQNPLHLYTATGAYTVKLISCNVNGCDTLIKKQNIYIRKPCPQYCIPNWNSSGAAILNVSFNSLNNNSSVEPNAYGDYTNLSTAVILGSTYSFSSTTNHFNSQIYAWIDFNQDGDFDDYRELICYGTGITNLTRNIQIPNNAKPGPTRMRVAARPVGGVIVPCVDFTSVEMEDYTINIVPNNQPPTALFSTYNQTVCSNTVLFSDSSANAPLTWYWNFGDPASGSSNNSTLEHPTHNFSSPGKYAVSLKVCNEFGCDSIVKIDYITILSSQGPRSIACRPGTYDRTPRNKQGIYSFALNTINYSSPAGNGYEDYSCSQQTTLMQGTSYPVTINTGPFQNSNVKMWIDFNNDGALNSVTELAFTSSMMKVHTGSFTVPMNTVLNTPLRLRVSSDAIGPCDASVFGQVEDYAVIIVPNAGKPIASFSPSSYSSCNPQLTFTDQSVGIATTWSWDFGDNASGGANSSSLQNPTHTFSGPGNYAVMLTACNAAGCHSVKRIVSIIAPPNAQAGCVSTSPSNIFGEGILNVQFLNVNQSSGNSSEGYKDFTCAANAVTTPGSFLLNVQTNPNRFETMEAFIDFNNDGNFSGTVEEVASTFNKGLHSAIIVVPRTAVRNTWLRFRIVDLDQDFSHPSPCGSARAGQAEDYAIMIQDKIEMITNVVGIKDDKTDLVKKVNVYPNPSNGTFSIEIPTVLKGSCQLEIQNMVGQVLATKMYSGNGGLIPMDLKYLPKGMYLLKINNEEIGVIKKILIE</sequence>
<accession>A0ABS1C0X0</accession>
<dbReference type="NCBIfam" id="TIGR04183">
    <property type="entry name" value="Por_Secre_tail"/>
    <property type="match status" value="1"/>
</dbReference>
<dbReference type="PROSITE" id="PS50093">
    <property type="entry name" value="PKD"/>
    <property type="match status" value="4"/>
</dbReference>
<dbReference type="Pfam" id="PF18962">
    <property type="entry name" value="Por_Secre_tail"/>
    <property type="match status" value="1"/>
</dbReference>
<feature type="domain" description="PKD" evidence="1">
    <location>
        <begin position="643"/>
        <end position="714"/>
    </location>
</feature>
<dbReference type="InterPro" id="IPR045474">
    <property type="entry name" value="GEVED"/>
</dbReference>
<dbReference type="PANTHER" id="PTHR36842:SF1">
    <property type="entry name" value="PROTEIN TOLB"/>
    <property type="match status" value="1"/>
</dbReference>
<evidence type="ECO:0000313" key="3">
    <source>
        <dbReference type="Proteomes" id="UP000644147"/>
    </source>
</evidence>
<feature type="domain" description="PKD" evidence="1">
    <location>
        <begin position="417"/>
        <end position="484"/>
    </location>
</feature>